<evidence type="ECO:0000313" key="13">
    <source>
        <dbReference type="EMBL" id="WQD36763.1"/>
    </source>
</evidence>
<keyword evidence="10" id="KW-0594">Phospholipid biosynthesis</keyword>
<proteinExistence type="predicted"/>
<keyword evidence="8" id="KW-0460">Magnesium</keyword>
<evidence type="ECO:0000256" key="10">
    <source>
        <dbReference type="ARBA" id="ARBA00023209"/>
    </source>
</evidence>
<dbReference type="GO" id="GO:0016301">
    <property type="term" value="F:kinase activity"/>
    <property type="evidence" value="ECO:0007669"/>
    <property type="project" value="UniProtKB-KW"/>
</dbReference>
<keyword evidence="6 13" id="KW-0418">Kinase</keyword>
<dbReference type="PANTHER" id="PTHR12358">
    <property type="entry name" value="SPHINGOSINE KINASE"/>
    <property type="match status" value="1"/>
</dbReference>
<keyword evidence="4" id="KW-0479">Metal-binding</keyword>
<feature type="domain" description="DAGKc" evidence="12">
    <location>
        <begin position="1"/>
        <end position="130"/>
    </location>
</feature>
<evidence type="ECO:0000256" key="4">
    <source>
        <dbReference type="ARBA" id="ARBA00022723"/>
    </source>
</evidence>
<dbReference type="EMBL" id="CP139960">
    <property type="protein sequence ID" value="WQD36763.1"/>
    <property type="molecule type" value="Genomic_DNA"/>
</dbReference>
<keyword evidence="9" id="KW-0443">Lipid metabolism</keyword>
<dbReference type="InterPro" id="IPR017438">
    <property type="entry name" value="ATP-NAD_kinase_N"/>
</dbReference>
<evidence type="ECO:0000256" key="11">
    <source>
        <dbReference type="ARBA" id="ARBA00023264"/>
    </source>
</evidence>
<dbReference type="SUPFAM" id="SSF111331">
    <property type="entry name" value="NAD kinase/diacylglycerol kinase-like"/>
    <property type="match status" value="1"/>
</dbReference>
<evidence type="ECO:0000256" key="2">
    <source>
        <dbReference type="ARBA" id="ARBA00022516"/>
    </source>
</evidence>
<evidence type="ECO:0000256" key="1">
    <source>
        <dbReference type="ARBA" id="ARBA00001946"/>
    </source>
</evidence>
<evidence type="ECO:0000256" key="8">
    <source>
        <dbReference type="ARBA" id="ARBA00022842"/>
    </source>
</evidence>
<dbReference type="Gene3D" id="2.60.200.40">
    <property type="match status" value="1"/>
</dbReference>
<evidence type="ECO:0000256" key="5">
    <source>
        <dbReference type="ARBA" id="ARBA00022741"/>
    </source>
</evidence>
<evidence type="ECO:0000256" key="7">
    <source>
        <dbReference type="ARBA" id="ARBA00022840"/>
    </source>
</evidence>
<dbReference type="Gene3D" id="3.40.50.10330">
    <property type="entry name" value="Probable inorganic polyphosphate/atp-NAD kinase, domain 1"/>
    <property type="match status" value="1"/>
</dbReference>
<evidence type="ECO:0000259" key="12">
    <source>
        <dbReference type="PROSITE" id="PS50146"/>
    </source>
</evidence>
<dbReference type="InterPro" id="IPR045540">
    <property type="entry name" value="YegS/DAGK_C"/>
</dbReference>
<keyword evidence="2" id="KW-0444">Lipid biosynthesis</keyword>
<protein>
    <submittedName>
        <fullName evidence="13">YegS/Rv2252/BmrU family lipid kinase</fullName>
    </submittedName>
</protein>
<reference evidence="13 14" key="1">
    <citation type="submission" date="2023-12" db="EMBL/GenBank/DDBJ databases">
        <title>Genome sequencing and assembly of bacterial species from a model synthetic community.</title>
        <authorList>
            <person name="Hogle S.L."/>
        </authorList>
    </citation>
    <scope>NUCLEOTIDE SEQUENCE [LARGE SCALE GENOMIC DNA]</scope>
    <source>
        <strain evidence="13 14">HAMBI_3031</strain>
    </source>
</reference>
<name>A0ABZ0W2A5_9BACT</name>
<dbReference type="InterPro" id="IPR016064">
    <property type="entry name" value="NAD/diacylglycerol_kinase_sf"/>
</dbReference>
<sequence length="303" mass="33124">MRRKIIYIVNPVSGTSSKDGVQNTIAAETLKSGIPFQFFPSVANGDYAFLEETILTEKITDIVIAGGDGTVSQVVDSLMQMPVQFGIVPCGSGNGLAFGAGIPKTIKKALEVIFNNHSQWVDGFRVNNRFACMLCGIGFDGQVAHDFAKANQRGLATYVKKVFSNFFTATPYSFKIKLNNRTFTTDAYFISIANSNQFGNNFTIAPKASLADGKVDVVIVTDQSKLTLLYNTFMQVGGLNGLQKKENINENKSVIYFQTSEIRISNYGEAPMHIDGEPVEAEKKIHVEVQPNCFKLLTSKGGL</sequence>
<organism evidence="13 14">
    <name type="scientific">Niabella yanshanensis</name>
    <dbReference type="NCBI Taxonomy" id="577386"/>
    <lineage>
        <taxon>Bacteria</taxon>
        <taxon>Pseudomonadati</taxon>
        <taxon>Bacteroidota</taxon>
        <taxon>Chitinophagia</taxon>
        <taxon>Chitinophagales</taxon>
        <taxon>Chitinophagaceae</taxon>
        <taxon>Niabella</taxon>
    </lineage>
</organism>
<evidence type="ECO:0000256" key="9">
    <source>
        <dbReference type="ARBA" id="ARBA00023098"/>
    </source>
</evidence>
<dbReference type="PANTHER" id="PTHR12358:SF106">
    <property type="entry name" value="LIPID KINASE YEGS"/>
    <property type="match status" value="1"/>
</dbReference>
<dbReference type="RefSeq" id="WP_114790372.1">
    <property type="nucleotide sequence ID" value="NZ_CP139960.1"/>
</dbReference>
<keyword evidence="5" id="KW-0547">Nucleotide-binding</keyword>
<evidence type="ECO:0000256" key="3">
    <source>
        <dbReference type="ARBA" id="ARBA00022679"/>
    </source>
</evidence>
<gene>
    <name evidence="13" type="ORF">U0035_13910</name>
</gene>
<comment type="cofactor">
    <cofactor evidence="1">
        <name>Mg(2+)</name>
        <dbReference type="ChEBI" id="CHEBI:18420"/>
    </cofactor>
</comment>
<keyword evidence="14" id="KW-1185">Reference proteome</keyword>
<dbReference type="Pfam" id="PF19279">
    <property type="entry name" value="YegS_C"/>
    <property type="match status" value="1"/>
</dbReference>
<evidence type="ECO:0000313" key="14">
    <source>
        <dbReference type="Proteomes" id="UP001325680"/>
    </source>
</evidence>
<keyword evidence="3" id="KW-0808">Transferase</keyword>
<dbReference type="InterPro" id="IPR050187">
    <property type="entry name" value="Lipid_Phosphate_FormReg"/>
</dbReference>
<dbReference type="PROSITE" id="PS50146">
    <property type="entry name" value="DAGK"/>
    <property type="match status" value="1"/>
</dbReference>
<dbReference type="Proteomes" id="UP001325680">
    <property type="component" value="Chromosome"/>
</dbReference>
<dbReference type="SMART" id="SM00046">
    <property type="entry name" value="DAGKc"/>
    <property type="match status" value="1"/>
</dbReference>
<dbReference type="NCBIfam" id="TIGR00147">
    <property type="entry name" value="YegS/Rv2252/BmrU family lipid kinase"/>
    <property type="match status" value="1"/>
</dbReference>
<keyword evidence="7" id="KW-0067">ATP-binding</keyword>
<evidence type="ECO:0000256" key="6">
    <source>
        <dbReference type="ARBA" id="ARBA00022777"/>
    </source>
</evidence>
<dbReference type="Pfam" id="PF00781">
    <property type="entry name" value="DAGK_cat"/>
    <property type="match status" value="1"/>
</dbReference>
<keyword evidence="11" id="KW-1208">Phospholipid metabolism</keyword>
<dbReference type="InterPro" id="IPR005218">
    <property type="entry name" value="Diacylglycerol/lipid_kinase"/>
</dbReference>
<dbReference type="InterPro" id="IPR001206">
    <property type="entry name" value="Diacylglycerol_kinase_cat_dom"/>
</dbReference>
<accession>A0ABZ0W2A5</accession>